<keyword evidence="3" id="KW-1185">Reference proteome</keyword>
<dbReference type="EMBL" id="FOMZ01000001">
    <property type="protein sequence ID" value="SFD61708.1"/>
    <property type="molecule type" value="Genomic_DNA"/>
</dbReference>
<dbReference type="Pfam" id="PF04149">
    <property type="entry name" value="DUF397"/>
    <property type="match status" value="1"/>
</dbReference>
<gene>
    <name evidence="2" type="ORF">SAMN04487819_101325</name>
</gene>
<organism evidence="2 3">
    <name type="scientific">Actinopolyspora alba</name>
    <dbReference type="NCBI Taxonomy" id="673379"/>
    <lineage>
        <taxon>Bacteria</taxon>
        <taxon>Bacillati</taxon>
        <taxon>Actinomycetota</taxon>
        <taxon>Actinomycetes</taxon>
        <taxon>Actinopolysporales</taxon>
        <taxon>Actinopolysporaceae</taxon>
        <taxon>Actinopolyspora</taxon>
        <taxon>Actinopolyspora alba group</taxon>
    </lineage>
</organism>
<evidence type="ECO:0000313" key="3">
    <source>
        <dbReference type="Proteomes" id="UP000198716"/>
    </source>
</evidence>
<evidence type="ECO:0000259" key="1">
    <source>
        <dbReference type="Pfam" id="PF04149"/>
    </source>
</evidence>
<dbReference type="InterPro" id="IPR007278">
    <property type="entry name" value="DUF397"/>
</dbReference>
<protein>
    <recommendedName>
        <fullName evidence="1">DUF397 domain-containing protein</fullName>
    </recommendedName>
</protein>
<dbReference type="AlphaFoldDB" id="A0A1I1TWR3"/>
<proteinExistence type="predicted"/>
<dbReference type="RefSeq" id="WP_425427401.1">
    <property type="nucleotide sequence ID" value="NZ_FOMZ01000001.1"/>
</dbReference>
<name>A0A1I1TWR3_9ACTN</name>
<sequence length="65" mass="7246">MTLSHAVSTWRKSSYSSQETNCVEVGRLDGGAAVRDTKDRAAGYFTTTVQQWATFINAVKIDRFD</sequence>
<feature type="domain" description="DUF397" evidence="1">
    <location>
        <begin position="9"/>
        <end position="60"/>
    </location>
</feature>
<dbReference type="Proteomes" id="UP000198716">
    <property type="component" value="Unassembled WGS sequence"/>
</dbReference>
<reference evidence="3" key="1">
    <citation type="submission" date="2016-10" db="EMBL/GenBank/DDBJ databases">
        <authorList>
            <person name="Varghese N."/>
            <person name="Submissions S."/>
        </authorList>
    </citation>
    <scope>NUCLEOTIDE SEQUENCE [LARGE SCALE GENOMIC DNA]</scope>
    <source>
        <strain evidence="3">DSM 45004</strain>
    </source>
</reference>
<evidence type="ECO:0000313" key="2">
    <source>
        <dbReference type="EMBL" id="SFD61708.1"/>
    </source>
</evidence>
<accession>A0A1I1TWR3</accession>